<keyword evidence="5" id="KW-0732">Signal</keyword>
<accession>M1J7T3</accession>
<dbReference type="GO" id="GO:0005549">
    <property type="term" value="F:odorant binding"/>
    <property type="evidence" value="ECO:0007669"/>
    <property type="project" value="InterPro"/>
</dbReference>
<keyword evidence="4" id="KW-0800">Toxin</keyword>
<evidence type="ECO:0000256" key="2">
    <source>
        <dbReference type="ARBA" id="ARBA00008098"/>
    </source>
</evidence>
<protein>
    <submittedName>
        <fullName evidence="6">SP14</fullName>
    </submittedName>
</protein>
<proteinExistence type="evidence at transcript level"/>
<dbReference type="InterPro" id="IPR006170">
    <property type="entry name" value="PBP/GOBP"/>
</dbReference>
<comment type="similarity">
    <text evidence="2">Belongs to the PBP/GOBP family.</text>
</comment>
<dbReference type="VEuPathDB" id="VectorBase:PPAPM1_006048"/>
<feature type="chain" id="PRO_5004015115" evidence="5">
    <location>
        <begin position="21"/>
        <end position="142"/>
    </location>
</feature>
<name>M1J7T3_PHLPP</name>
<dbReference type="Pfam" id="PF01395">
    <property type="entry name" value="PBP_GOBP"/>
    <property type="match status" value="1"/>
</dbReference>
<sequence>MKYLFVFVIIPLLYAEIAFGFEHPEAFCIKKHKDTDFECILHCKFKYYNFVDDKYNIKDYHIRNLADFLINYNVVPANKRRNVEAHLKSCVTKSIKKHRTPSCDSIFSYYTCISDEKLIYFNDYDNAIRRYDQTLTVVTRKN</sequence>
<evidence type="ECO:0000256" key="5">
    <source>
        <dbReference type="SAM" id="SignalP"/>
    </source>
</evidence>
<keyword evidence="3" id="KW-0964">Secreted</keyword>
<dbReference type="GO" id="GO:0090729">
    <property type="term" value="F:toxin activity"/>
    <property type="evidence" value="ECO:0007669"/>
    <property type="project" value="UniProtKB-KW"/>
</dbReference>
<dbReference type="SUPFAM" id="SSF47565">
    <property type="entry name" value="Insect pheromone/odorant-binding proteins"/>
    <property type="match status" value="1"/>
</dbReference>
<dbReference type="GO" id="GO:0005576">
    <property type="term" value="C:extracellular region"/>
    <property type="evidence" value="ECO:0007669"/>
    <property type="project" value="UniProtKB-SubCell"/>
</dbReference>
<evidence type="ECO:0000313" key="6">
    <source>
        <dbReference type="EMBL" id="AGE83089.1"/>
    </source>
</evidence>
<evidence type="ECO:0000256" key="3">
    <source>
        <dbReference type="ARBA" id="ARBA00022525"/>
    </source>
</evidence>
<comment type="subcellular location">
    <subcellularLocation>
        <location evidence="1">Secreted</location>
    </subcellularLocation>
</comment>
<organism evidence="6">
    <name type="scientific">Phlebotomus papatasi</name>
    <name type="common">Sandfly</name>
    <dbReference type="NCBI Taxonomy" id="29031"/>
    <lineage>
        <taxon>Eukaryota</taxon>
        <taxon>Metazoa</taxon>
        <taxon>Ecdysozoa</taxon>
        <taxon>Arthropoda</taxon>
        <taxon>Hexapoda</taxon>
        <taxon>Insecta</taxon>
        <taxon>Pterygota</taxon>
        <taxon>Neoptera</taxon>
        <taxon>Endopterygota</taxon>
        <taxon>Diptera</taxon>
        <taxon>Nematocera</taxon>
        <taxon>Psychodoidea</taxon>
        <taxon>Psychodidae</taxon>
        <taxon>Phlebotomus</taxon>
        <taxon>Phlebotomus</taxon>
    </lineage>
</organism>
<evidence type="ECO:0000256" key="1">
    <source>
        <dbReference type="ARBA" id="ARBA00004613"/>
    </source>
</evidence>
<dbReference type="EMBL" id="JQ988880">
    <property type="protein sequence ID" value="AGE83089.1"/>
    <property type="molecule type" value="mRNA"/>
</dbReference>
<reference evidence="6" key="1">
    <citation type="journal article" date="2012" name="PLoS ONE">
        <title>Updating the salivary gland transcriptome of Phlebotomus papatasi (Tunisian strain): the search for sand fly-secreted immunogenic proteins for humans.</title>
        <authorList>
            <person name="Abdeladhim M."/>
            <person name="Jochim R.C."/>
            <person name="Ben Ahmed M."/>
            <person name="Zhioua E."/>
            <person name="Chelbi I."/>
            <person name="Cherni S."/>
            <person name="Louzir H."/>
            <person name="Ribeiro J.M."/>
            <person name="Valenzuela J.G."/>
        </authorList>
    </citation>
    <scope>NUCLEOTIDE SEQUENCE</scope>
    <source>
        <tissue evidence="6">Salivary gland</tissue>
    </source>
</reference>
<evidence type="ECO:0000256" key="4">
    <source>
        <dbReference type="ARBA" id="ARBA00022656"/>
    </source>
</evidence>
<dbReference type="InterPro" id="IPR036728">
    <property type="entry name" value="PBP_GOBP_sf"/>
</dbReference>
<dbReference type="Gene3D" id="1.10.238.20">
    <property type="entry name" value="Pheromone/general odorant binding protein domain"/>
    <property type="match status" value="1"/>
</dbReference>
<dbReference type="AlphaFoldDB" id="M1J7T3"/>
<feature type="signal peptide" evidence="5">
    <location>
        <begin position="1"/>
        <end position="20"/>
    </location>
</feature>